<dbReference type="STRING" id="641238.SAMN04490244_104233"/>
<dbReference type="RefSeq" id="WP_092691830.1">
    <property type="nucleotide sequence ID" value="NZ_FOGU01000004.1"/>
</dbReference>
<dbReference type="AlphaFoldDB" id="A0A1H9TKM3"/>
<accession>A0A1H9TKM3</accession>
<feature type="chain" id="PRO_5011554462" description="Nickel/cobalt transporter regulator" evidence="1">
    <location>
        <begin position="18"/>
        <end position="110"/>
    </location>
</feature>
<protein>
    <recommendedName>
        <fullName evidence="4">Nickel/cobalt transporter regulator</fullName>
    </recommendedName>
</protein>
<keyword evidence="1" id="KW-0732">Signal</keyword>
<dbReference type="Proteomes" id="UP000198885">
    <property type="component" value="Unassembled WGS sequence"/>
</dbReference>
<dbReference type="EMBL" id="FOGU01000004">
    <property type="protein sequence ID" value="SER97544.1"/>
    <property type="molecule type" value="Genomic_DNA"/>
</dbReference>
<evidence type="ECO:0008006" key="4">
    <source>
        <dbReference type="Google" id="ProtNLM"/>
    </source>
</evidence>
<reference evidence="2 3" key="1">
    <citation type="submission" date="2016-10" db="EMBL/GenBank/DDBJ databases">
        <authorList>
            <person name="de Groot N.N."/>
        </authorList>
    </citation>
    <scope>NUCLEOTIDE SEQUENCE [LARGE SCALE GENOMIC DNA]</scope>
    <source>
        <strain evidence="2 3">DSM 23042</strain>
    </source>
</reference>
<feature type="signal peptide" evidence="1">
    <location>
        <begin position="1"/>
        <end position="17"/>
    </location>
</feature>
<dbReference type="PROSITE" id="PS51257">
    <property type="entry name" value="PROKAR_LIPOPROTEIN"/>
    <property type="match status" value="1"/>
</dbReference>
<evidence type="ECO:0000256" key="1">
    <source>
        <dbReference type="SAM" id="SignalP"/>
    </source>
</evidence>
<keyword evidence="3" id="KW-1185">Reference proteome</keyword>
<gene>
    <name evidence="2" type="ORF">SAMN04490244_104233</name>
</gene>
<evidence type="ECO:0000313" key="2">
    <source>
        <dbReference type="EMBL" id="SER97544.1"/>
    </source>
</evidence>
<organism evidence="2 3">
    <name type="scientific">Tranquillimonas rosea</name>
    <dbReference type="NCBI Taxonomy" id="641238"/>
    <lineage>
        <taxon>Bacteria</taxon>
        <taxon>Pseudomonadati</taxon>
        <taxon>Pseudomonadota</taxon>
        <taxon>Alphaproteobacteria</taxon>
        <taxon>Rhodobacterales</taxon>
        <taxon>Roseobacteraceae</taxon>
        <taxon>Tranquillimonas</taxon>
    </lineage>
</organism>
<dbReference type="OrthoDB" id="7652095at2"/>
<proteinExistence type="predicted"/>
<name>A0A1H9TKM3_9RHOB</name>
<evidence type="ECO:0000313" key="3">
    <source>
        <dbReference type="Proteomes" id="UP000198885"/>
    </source>
</evidence>
<sequence>MFRTALLTLLLPASALACPDGAKCITPGDGGLNRGSAGKWVTAPVSSPPVEVGHKLEPGQYPMVFNTRYYGLPPVRDGWVYYEIENEIYRVDRDTLEVLEQATDEANRAF</sequence>